<dbReference type="EMBL" id="JAUSWM010000001">
    <property type="protein sequence ID" value="MDQ0481156.1"/>
    <property type="molecule type" value="Genomic_DNA"/>
</dbReference>
<evidence type="ECO:0000313" key="1">
    <source>
        <dbReference type="EMBL" id="MDQ0481156.1"/>
    </source>
</evidence>
<accession>A0ABU0JVP0</accession>
<gene>
    <name evidence="1" type="ORF">QO000_000109</name>
</gene>
<proteinExistence type="predicted"/>
<dbReference type="RefSeq" id="WP_301551884.1">
    <property type="nucleotide sequence ID" value="NZ_JAQRMZ010000005.1"/>
</dbReference>
<organism evidence="1 2">
    <name type="scientific">Guptibacillus hwajinpoensis</name>
    <dbReference type="NCBI Taxonomy" id="208199"/>
    <lineage>
        <taxon>Bacteria</taxon>
        <taxon>Bacillati</taxon>
        <taxon>Bacillota</taxon>
        <taxon>Bacilli</taxon>
        <taxon>Bacillales</taxon>
        <taxon>Guptibacillaceae</taxon>
        <taxon>Guptibacillus</taxon>
    </lineage>
</organism>
<name>A0ABU0JVP0_9BACL</name>
<keyword evidence="2" id="KW-1185">Reference proteome</keyword>
<reference evidence="1" key="1">
    <citation type="submission" date="2023-07" db="EMBL/GenBank/DDBJ databases">
        <title>Genomic Encyclopedia of Type Strains, Phase IV (KMG-IV): sequencing the most valuable type-strain genomes for metagenomic binning, comparative biology and taxonomic classification.</title>
        <authorList>
            <person name="Goeker M."/>
        </authorList>
    </citation>
    <scope>NUCLEOTIDE SEQUENCE [LARGE SCALE GENOMIC DNA]</scope>
    <source>
        <strain evidence="1">JSM 076093</strain>
    </source>
</reference>
<sequence>MIMIGPTKQDIKQIENKAKQEQQEALKARSVVKEATKVNSIHHS</sequence>
<dbReference type="Proteomes" id="UP001226720">
    <property type="component" value="Unassembled WGS sequence"/>
</dbReference>
<comment type="caution">
    <text evidence="1">The sequence shown here is derived from an EMBL/GenBank/DDBJ whole genome shotgun (WGS) entry which is preliminary data.</text>
</comment>
<protein>
    <submittedName>
        <fullName evidence="1">Uncharacterized protein</fullName>
    </submittedName>
</protein>
<evidence type="ECO:0000313" key="2">
    <source>
        <dbReference type="Proteomes" id="UP001226720"/>
    </source>
</evidence>
<dbReference type="GeneID" id="301327442"/>